<organism evidence="1 2">
    <name type="scientific">Neobacillus driksii</name>
    <dbReference type="NCBI Taxonomy" id="3035913"/>
    <lineage>
        <taxon>Bacteria</taxon>
        <taxon>Bacillati</taxon>
        <taxon>Bacillota</taxon>
        <taxon>Bacilli</taxon>
        <taxon>Bacillales</taxon>
        <taxon>Bacillaceae</taxon>
        <taxon>Neobacillus</taxon>
    </lineage>
</organism>
<proteinExistence type="predicted"/>
<name>A0ABV4YVC0_9BACI</name>
<evidence type="ECO:0000313" key="2">
    <source>
        <dbReference type="Proteomes" id="UP001241748"/>
    </source>
</evidence>
<gene>
    <name evidence="1" type="ORF">P5G62_015265</name>
</gene>
<reference evidence="1 2" key="1">
    <citation type="submission" date="2024-05" db="EMBL/GenBank/DDBJ databases">
        <authorList>
            <person name="Venkateswaran K."/>
        </authorList>
    </citation>
    <scope>NUCLEOTIDE SEQUENCE [LARGE SCALE GENOMIC DNA]</scope>
    <source>
        <strain evidence="1 2">179-C4-2-HS</strain>
    </source>
</reference>
<dbReference type="Proteomes" id="UP001241748">
    <property type="component" value="Unassembled WGS sequence"/>
</dbReference>
<comment type="caution">
    <text evidence="1">The sequence shown here is derived from an EMBL/GenBank/DDBJ whole genome shotgun (WGS) entry which is preliminary data.</text>
</comment>
<accession>A0ABV4YVC0</accession>
<keyword evidence="2" id="KW-1185">Reference proteome</keyword>
<dbReference type="Gene3D" id="3.40.50.300">
    <property type="entry name" value="P-loop containing nucleotide triphosphate hydrolases"/>
    <property type="match status" value="1"/>
</dbReference>
<evidence type="ECO:0000313" key="1">
    <source>
        <dbReference type="EMBL" id="MFB3168476.1"/>
    </source>
</evidence>
<dbReference type="EMBL" id="JAROBZ020000001">
    <property type="protein sequence ID" value="MFB3168476.1"/>
    <property type="molecule type" value="Genomic_DNA"/>
</dbReference>
<dbReference type="RefSeq" id="WP_306072965.1">
    <property type="nucleotide sequence ID" value="NZ_JAROBZ020000001.1"/>
</dbReference>
<sequence>MQQLMDLTVISNTFPSLSYKTIPLDNLLDVVEELFKSYNEEIVLIEGEEGAGKTSILSDFCKRYYNNAISLFIKPSSKIGYDPQIVKAELYNQMFWVMYGKESKDIEEIDQSHLNILFYKFNKLIRNKEGLYFFVIDGLEDIPESESYLRDIILEMFPFGLNPHKVKFILTSNNEGKVVSFFNKKNIKYKPFTLPGFSYEQTASFFNDVDITSEQIQEIRKLCKGKPGDLFNIKTTIETGIDVEELLNEIHDKLPNLFEYGWKLVDEKDDSLIEFLALISQEESNNNLSFLTRILEIEEKLLIDYTKKLNFLKFNIETKEISFHSNSFRKFIAKKLEHKKEKVINSIINHLLLEVTDDSLLQLPTYLNQAGRLDELISLLTPDAFTKILYRTQSLGTLSKMAQLGMSASEKLRRSDDLFKFGMQSSVIIENYNSKIWKSEIKALLGLNEFDRAVALTHSNALLEDRFHMLCIIARHNKEQGLAPDPEIMQNILNMYNKIDFKNIGDKAHEISEDLVYTNPDLAFEVIEKSAGRDQQENALDWAFANLSLSAMTGGYSQEKDLDELYSSLNTKIKNPKVLTFFNEFSQFIKNNSAEQLLAQVKKYESVSDQIYILSNWCQTTENIENIDSVIEYVLNLTVKTTEYAPNAGVYRKLSTKLPLIERSKSEKLVEIIDSQITNIETIGPTEDYISVQINLAKTVLLSNYQASKERLINLYYYINELEELPIKTKGLSNLYTTLIEIDKEGLMEKEDGLHSIVDSDLEMCIRQLLVSTANQFDEFKGTIEQLAVNCPDKAFSIVEELNTAYTRERSLLVFVKAYGSRKLDLDSIRYISKIILRIDDHDFFSEAVLSIIDNLYISKEKYEDDFFKEFLGIFNMVRRIADPDEKCKGICLILTLINHISDLQGFKESFLRELDDTWSAIDIGWRKIDIGFKIINTLSSVSIEISRLFLEKVEQYRNGLIFYDPNISWSYLSVIKLIIRSYSGLLSNDIDSDNDLEHLSKIIDLVPSEGEKALLWNELALKLYQNNRNEKGKVIVIERIKTCLSKISEVDLGYKCHVIIRVAPSLYLAHKSTAFEQLEILPKLEKDSAYNNIVRYILTKKSPMDPYDGIQGQGYEINYEDVIDLCEIIEKIELDHLIFSIVTDIVDSLDGKQSRKFTIQQKLDIAQRLETLVEKKLPNKRHIKHDGYKIISKAYILKLRQSKFQQWLDLIEEARNLPNISDKALVLTIVACCFPRNKLDKILQVIDEVDKLVERIPTTNDKLTQYEALASNLVKIDQIKSKNFIRRAMEISFTKDGEEKNFSIQKRLIDFAHRIDPEFAESLVSINDKDPARIKIKEELNDEYQMLELKKKMLGGPDPEKEKKPAETYVKASWRLLGALNANRVGTVKIEDTKDYIDICSKLPLKEAYPIYCWVIENMNIRFKNSPGQASQIIRPIFESILLGAELAINMSGNNKIQFNKVKDSVVDNSQKSVLIKVGEREKALNFLKKWFEENGKEYLKICDPFFGVADLEILQTFRVLRPEITYEVLTSIKNQKQEEIKGNYEEEYMKYWRIHISDQDPPETDIAIVGKKSDGELPIHDRWILTKGSGLRLGTSYKSFGLKKDSEISILETTEVEILEDEVNKYLDRSQREYDGERLVYNMFPL</sequence>
<dbReference type="InterPro" id="IPR027417">
    <property type="entry name" value="P-loop_NTPase"/>
</dbReference>
<dbReference type="SUPFAM" id="SSF52540">
    <property type="entry name" value="P-loop containing nucleoside triphosphate hydrolases"/>
    <property type="match status" value="1"/>
</dbReference>
<protein>
    <recommendedName>
        <fullName evidence="3">NACHT domain-containing protein</fullName>
    </recommendedName>
</protein>
<evidence type="ECO:0008006" key="3">
    <source>
        <dbReference type="Google" id="ProtNLM"/>
    </source>
</evidence>